<dbReference type="EMBL" id="JAATTO010000079">
    <property type="protein sequence ID" value="MBC9983742.1"/>
    <property type="molecule type" value="Genomic_DNA"/>
</dbReference>
<proteinExistence type="inferred from homology"/>
<dbReference type="SUPFAM" id="SSF56801">
    <property type="entry name" value="Acetyl-CoA synthetase-like"/>
    <property type="match status" value="1"/>
</dbReference>
<keyword evidence="5" id="KW-1185">Reference proteome</keyword>
<accession>A0ABR7UK52</accession>
<comment type="similarity">
    <text evidence="1">Belongs to the ATP-dependent AMP-binding enzyme family.</text>
</comment>
<dbReference type="PANTHER" id="PTHR43201">
    <property type="entry name" value="ACYL-COA SYNTHETASE"/>
    <property type="match status" value="1"/>
</dbReference>
<dbReference type="Proteomes" id="UP000639516">
    <property type="component" value="Unassembled WGS sequence"/>
</dbReference>
<comment type="caution">
    <text evidence="4">The sequence shown here is derived from an EMBL/GenBank/DDBJ whole genome shotgun (WGS) entry which is preliminary data.</text>
</comment>
<evidence type="ECO:0000256" key="2">
    <source>
        <dbReference type="ARBA" id="ARBA00022598"/>
    </source>
</evidence>
<dbReference type="PANTHER" id="PTHR43201:SF5">
    <property type="entry name" value="MEDIUM-CHAIN ACYL-COA LIGASE ACSF2, MITOCHONDRIAL"/>
    <property type="match status" value="1"/>
</dbReference>
<organism evidence="4 5">
    <name type="scientific">Bradyrhizobium campsiandrae</name>
    <dbReference type="NCBI Taxonomy" id="1729892"/>
    <lineage>
        <taxon>Bacteria</taxon>
        <taxon>Pseudomonadati</taxon>
        <taxon>Pseudomonadota</taxon>
        <taxon>Alphaproteobacteria</taxon>
        <taxon>Hyphomicrobiales</taxon>
        <taxon>Nitrobacteraceae</taxon>
        <taxon>Bradyrhizobium</taxon>
    </lineage>
</organism>
<dbReference type="Pfam" id="PF00501">
    <property type="entry name" value="AMP-binding"/>
    <property type="match status" value="1"/>
</dbReference>
<dbReference type="RefSeq" id="WP_188103909.1">
    <property type="nucleotide sequence ID" value="NZ_JAANIH010000036.1"/>
</dbReference>
<reference evidence="4 5" key="1">
    <citation type="journal article" date="2020" name="Arch. Microbiol.">
        <title>Bradyrhizobium campsiandrae sp. nov., a nitrogen-fixing bacterial strain isolated from a native leguminous tree from the Amazon adapted to flooded conditions.</title>
        <authorList>
            <person name="Cabral Michel D."/>
            <person name="Martins da Costa E."/>
            <person name="Azarias Guimaraes A."/>
            <person name="Soares de Carvalho T."/>
            <person name="Santos de Castro Caputo P."/>
            <person name="Willems A."/>
            <person name="de Souza Moreira F.M."/>
        </authorList>
    </citation>
    <scope>NUCLEOTIDE SEQUENCE [LARGE SCALE GENOMIC DNA]</scope>
    <source>
        <strain evidence="5">INPA 384B</strain>
    </source>
</reference>
<dbReference type="Gene3D" id="3.40.50.12780">
    <property type="entry name" value="N-terminal domain of ligase-like"/>
    <property type="match status" value="1"/>
</dbReference>
<dbReference type="InterPro" id="IPR042099">
    <property type="entry name" value="ANL_N_sf"/>
</dbReference>
<evidence type="ECO:0000313" key="5">
    <source>
        <dbReference type="Proteomes" id="UP000639516"/>
    </source>
</evidence>
<gene>
    <name evidence="4" type="ORF">HA482_36735</name>
</gene>
<protein>
    <submittedName>
        <fullName evidence="4">Feruloyl-CoA synthase</fullName>
    </submittedName>
</protein>
<evidence type="ECO:0000259" key="3">
    <source>
        <dbReference type="Pfam" id="PF00501"/>
    </source>
</evidence>
<dbReference type="CDD" id="cd05921">
    <property type="entry name" value="FCS"/>
    <property type="match status" value="1"/>
</dbReference>
<dbReference type="InterPro" id="IPR020845">
    <property type="entry name" value="AMP-binding_CS"/>
</dbReference>
<dbReference type="InterPro" id="IPR000873">
    <property type="entry name" value="AMP-dep_synth/lig_dom"/>
</dbReference>
<evidence type="ECO:0000256" key="1">
    <source>
        <dbReference type="ARBA" id="ARBA00006432"/>
    </source>
</evidence>
<sequence length="618" mass="66130">MTSAARGGAASLFATPRTIADRRLDGSIVLRSPEPLRGSARCIGDWLEQWAQQTPDATFLAERGNPETPWVTVTYRQALRQVRAIGSWILAEGLSAERPLAILSDNSIDHALLALAAQHVGVPSAAISPAYSLMSKDFDKLKSMIALLQPGAIYVSATKPFAAALAAIKPLHGAQIISGHANDADARGFRAIAETAETPDVAKAFAAVTPDTIAKFLFTSGSTGTPKAVINTQRMLTSSQQAKAQTWTFLDPAGSDLVILDWLPWSHTFGANHNFNLVLRNGGSLYIDGGKPAPGLFATSLANLKSVMPTVYFNVPRGFDMLITALRDDEELRRRFFSEVKFAFYAGAALPQNLWDALEELSIRTVGRALPMVSAWGSTETSPLATDCHFLAERSGNIGVPIPGTELKLIRSGDKLEVRVRGPNVTPGYWKAPELTKQAFDDEGFYRIGDAVKLADADRPERGLFFDGRVAEDFKLNSGTWVNVGTLRLAGIAALAPLAQDIVVAGHGGDEVRFLVFPNIAACRTHAGLPEAAAANDVLTHDKVRTAIAQGLAKLRQQGPNSSGHATRALLLAEPPSVDGGEITDKGYINQRAVLARRADAVARLNDDASAEWIACAG</sequence>
<feature type="domain" description="AMP-dependent synthetase/ligase" evidence="3">
    <location>
        <begin position="47"/>
        <end position="430"/>
    </location>
</feature>
<evidence type="ECO:0000313" key="4">
    <source>
        <dbReference type="EMBL" id="MBC9983742.1"/>
    </source>
</evidence>
<keyword evidence="2" id="KW-0436">Ligase</keyword>
<name>A0ABR7UK52_9BRAD</name>
<dbReference type="PROSITE" id="PS00455">
    <property type="entry name" value="AMP_BINDING"/>
    <property type="match status" value="1"/>
</dbReference>